<reference evidence="1" key="1">
    <citation type="submission" date="2022-08" db="EMBL/GenBank/DDBJ databases">
        <authorList>
            <person name="Kallberg Y."/>
            <person name="Tangrot J."/>
            <person name="Rosling A."/>
        </authorList>
    </citation>
    <scope>NUCLEOTIDE SEQUENCE</scope>
    <source>
        <strain evidence="1">Wild A</strain>
    </source>
</reference>
<sequence>ELVNNFWKKVHSTKEILKSNWDAQSFEKIDNKTTKKIAIFFDESSALLDIKINQAYKDNQDNDNKPFRAIRRALYFFSKYAYGILTDTNSSVANLAPSKDKDSSARKYDRNIHKPFIYIVTQDCLSGIDQIPCDEDISAHDIIQFGRPLWASNWIASKHSDNQFKFRDVINLAKTKLLGSTSSWDRGKFNSQWKRTVTLALIACTAALYVSPASSIAPELVRAHMATLIAIDKDYENYIITYPSEPILSEASLELMSEGNIWKEVLQELDFTFRSGGILDAGSQGELAVRLLLLNAWHHLILSKKSINSKVVFSSRFSVIDFLQELFGDAFPKEKFSHFNDFMLGFTHFIPVTYVPVKEDLISIYKRRGAVLCKRNQKGIDLIIPIMCNKNVKNHAHRDSKIKYELGSPLSSNIIFEDSLAYELKDNNLGLLLHVGLAYINKSSLETYYYDEEHKQFNNPSSYDLRSISNFTYDISKHNRLVACGLDSFNITTEYKIIFQSLLHSWTDPIRFVKEKNNVEQFLYQMMPCTYSRKR</sequence>
<organism evidence="1 2">
    <name type="scientific">Funneliformis geosporum</name>
    <dbReference type="NCBI Taxonomy" id="1117311"/>
    <lineage>
        <taxon>Eukaryota</taxon>
        <taxon>Fungi</taxon>
        <taxon>Fungi incertae sedis</taxon>
        <taxon>Mucoromycota</taxon>
        <taxon>Glomeromycotina</taxon>
        <taxon>Glomeromycetes</taxon>
        <taxon>Glomerales</taxon>
        <taxon>Glomeraceae</taxon>
        <taxon>Funneliformis</taxon>
    </lineage>
</organism>
<proteinExistence type="predicted"/>
<dbReference type="Proteomes" id="UP001153678">
    <property type="component" value="Unassembled WGS sequence"/>
</dbReference>
<protein>
    <submittedName>
        <fullName evidence="1">12487_t:CDS:1</fullName>
    </submittedName>
</protein>
<keyword evidence="2" id="KW-1185">Reference proteome</keyword>
<evidence type="ECO:0000313" key="2">
    <source>
        <dbReference type="Proteomes" id="UP001153678"/>
    </source>
</evidence>
<dbReference type="OrthoDB" id="2427787at2759"/>
<dbReference type="EMBL" id="CAMKVN010005948">
    <property type="protein sequence ID" value="CAI2189642.1"/>
    <property type="molecule type" value="Genomic_DNA"/>
</dbReference>
<dbReference type="PANTHER" id="PTHR33266">
    <property type="entry name" value="CHROMOSOME 15, WHOLE GENOME SHOTGUN SEQUENCE"/>
    <property type="match status" value="1"/>
</dbReference>
<dbReference type="AlphaFoldDB" id="A0A9W4X246"/>
<accession>A0A9W4X246</accession>
<comment type="caution">
    <text evidence="1">The sequence shown here is derived from an EMBL/GenBank/DDBJ whole genome shotgun (WGS) entry which is preliminary data.</text>
</comment>
<name>A0A9W4X246_9GLOM</name>
<feature type="non-terminal residue" evidence="1">
    <location>
        <position position="1"/>
    </location>
</feature>
<evidence type="ECO:0000313" key="1">
    <source>
        <dbReference type="EMBL" id="CAI2189642.1"/>
    </source>
</evidence>
<dbReference type="PANTHER" id="PTHR33266:SF1">
    <property type="entry name" value="F-BOX DOMAIN-CONTAINING PROTEIN"/>
    <property type="match status" value="1"/>
</dbReference>
<gene>
    <name evidence="1" type="ORF">FWILDA_LOCUS14181</name>
</gene>